<dbReference type="InterPro" id="IPR010619">
    <property type="entry name" value="ThrE-like_N"/>
</dbReference>
<keyword evidence="3" id="KW-0472">Membrane</keyword>
<dbReference type="Pfam" id="PF06738">
    <property type="entry name" value="ThrE"/>
    <property type="match status" value="1"/>
</dbReference>
<dbReference type="OrthoDB" id="413008at2759"/>
<feature type="transmembrane region" description="Helical" evidence="3">
    <location>
        <begin position="224"/>
        <end position="245"/>
    </location>
</feature>
<feature type="compositionally biased region" description="Polar residues" evidence="2">
    <location>
        <begin position="655"/>
        <end position="667"/>
    </location>
</feature>
<feature type="transmembrane region" description="Helical" evidence="3">
    <location>
        <begin position="193"/>
        <end position="212"/>
    </location>
</feature>
<dbReference type="InterPro" id="IPR051361">
    <property type="entry name" value="ThrE/Ser_Exporter"/>
</dbReference>
<dbReference type="PANTHER" id="PTHR31082">
    <property type="entry name" value="PHEROMONE-REGULATED MEMBRANE PROTEIN 10"/>
    <property type="match status" value="1"/>
</dbReference>
<proteinExistence type="inferred from homology"/>
<dbReference type="InParanoid" id="A0A1E7FHN6"/>
<feature type="domain" description="Threonine/serine exporter-like N-terminal" evidence="4">
    <location>
        <begin position="169"/>
        <end position="309"/>
    </location>
</feature>
<evidence type="ECO:0000259" key="4">
    <source>
        <dbReference type="Pfam" id="PF06738"/>
    </source>
</evidence>
<evidence type="ECO:0000256" key="3">
    <source>
        <dbReference type="SAM" id="Phobius"/>
    </source>
</evidence>
<feature type="transmembrane region" description="Helical" evidence="3">
    <location>
        <begin position="287"/>
        <end position="311"/>
    </location>
</feature>
<keyword evidence="6" id="KW-1185">Reference proteome</keyword>
<dbReference type="PANTHER" id="PTHR31082:SF4">
    <property type="entry name" value="PHEROMONE-REGULATED MEMBRANE PROTEIN 10"/>
    <property type="match status" value="1"/>
</dbReference>
<evidence type="ECO:0000256" key="2">
    <source>
        <dbReference type="SAM" id="MobiDB-lite"/>
    </source>
</evidence>
<feature type="transmembrane region" description="Helical" evidence="3">
    <location>
        <begin position="563"/>
        <end position="588"/>
    </location>
</feature>
<feature type="region of interest" description="Disordered" evidence="2">
    <location>
        <begin position="645"/>
        <end position="667"/>
    </location>
</feature>
<protein>
    <recommendedName>
        <fullName evidence="4">Threonine/serine exporter-like N-terminal domain-containing protein</fullName>
    </recommendedName>
</protein>
<evidence type="ECO:0000313" key="6">
    <source>
        <dbReference type="Proteomes" id="UP000095751"/>
    </source>
</evidence>
<feature type="transmembrane region" description="Helical" evidence="3">
    <location>
        <begin position="339"/>
        <end position="356"/>
    </location>
</feature>
<name>A0A1E7FHN6_9STRA</name>
<feature type="transmembrane region" description="Helical" evidence="3">
    <location>
        <begin position="169"/>
        <end position="187"/>
    </location>
</feature>
<keyword evidence="3" id="KW-1133">Transmembrane helix</keyword>
<dbReference type="Proteomes" id="UP000095751">
    <property type="component" value="Unassembled WGS sequence"/>
</dbReference>
<evidence type="ECO:0000313" key="5">
    <source>
        <dbReference type="EMBL" id="OEU17657.1"/>
    </source>
</evidence>
<feature type="transmembrane region" description="Helical" evidence="3">
    <location>
        <begin position="400"/>
        <end position="420"/>
    </location>
</feature>
<gene>
    <name evidence="5" type="ORF">FRACYDRAFT_260953</name>
</gene>
<organism evidence="5 6">
    <name type="scientific">Fragilariopsis cylindrus CCMP1102</name>
    <dbReference type="NCBI Taxonomy" id="635003"/>
    <lineage>
        <taxon>Eukaryota</taxon>
        <taxon>Sar</taxon>
        <taxon>Stramenopiles</taxon>
        <taxon>Ochrophyta</taxon>
        <taxon>Bacillariophyta</taxon>
        <taxon>Bacillariophyceae</taxon>
        <taxon>Bacillariophycidae</taxon>
        <taxon>Bacillariales</taxon>
        <taxon>Bacillariaceae</taxon>
        <taxon>Fragilariopsis</taxon>
    </lineage>
</organism>
<sequence length="667" mass="75811">MRTSVVLGLPGNMSNDVDYNYRESGRRFDVNTLPVDLRRVFAQLKEKFGEEYALTVVFLIRTAVELHRAWNMTWLTGRLLQQIKDQFELRMTWNLGVTDLVFRIEDGLWELHRRVPYDYDSEFQDMYEKTAIALIEGHIGIHDALIYQSETKKGLHTSRTGLLLRDNPVRLLLYPFQAATTCVIFFGGDWDDAWVAAICGIIAGLIEWTLSSERVFENVNESKLLSDAFVGFSTGVIGGLFVRFYTYHDEFCLSAVFLGTLYWFFYGTAFVIGLLEIIAGDLETGVIRFLAVSVKTFVLSVASAAGLTIVFKGDVYTVWTEQFAADSSNCFNMDLDDQWWRLPLYILCSVSVLGQYRFVVMNYWLGLLVQLAGYEIQYRVNNHFKDRHTFDGMDTVYANVSGSVAAVVAASFLCLMLEIVRKSTTAKMMQNNEEEKLSMFGKFMNSVYGSWVHWASRLGITRGLPRQVARVRKKLEELTETQVLSVEEEAILIAGVVGSQEFNVWSFLMPAIYQLVPGSKIALFWYGAIFPVTPLANVVNVTALDSYEESAAQIVDSLYYDLMLISVSLALGLLLGLALVRVVGYAFFTITALCRDKRKPEEEIVKIASKNKREHFRRGVSRQNVDDDPSDEKWEKEFSALWESKEDSQLRNRKNGTTVNNESAPEC</sequence>
<dbReference type="AlphaFoldDB" id="A0A1E7FHN6"/>
<dbReference type="EMBL" id="KV784357">
    <property type="protein sequence ID" value="OEU17657.1"/>
    <property type="molecule type" value="Genomic_DNA"/>
</dbReference>
<evidence type="ECO:0000256" key="1">
    <source>
        <dbReference type="ARBA" id="ARBA00034125"/>
    </source>
</evidence>
<accession>A0A1E7FHN6</accession>
<comment type="similarity">
    <text evidence="1">Belongs to the ThrE exporter (TC 2.A.79) family.</text>
</comment>
<dbReference type="GO" id="GO:0022857">
    <property type="term" value="F:transmembrane transporter activity"/>
    <property type="evidence" value="ECO:0007669"/>
    <property type="project" value="InterPro"/>
</dbReference>
<dbReference type="KEGG" id="fcy:FRACYDRAFT_260953"/>
<keyword evidence="3" id="KW-0812">Transmembrane</keyword>
<reference evidence="5 6" key="1">
    <citation type="submission" date="2016-09" db="EMBL/GenBank/DDBJ databases">
        <title>Extensive genetic diversity and differential bi-allelic expression allows diatom success in the polar Southern Ocean.</title>
        <authorList>
            <consortium name="DOE Joint Genome Institute"/>
            <person name="Mock T."/>
            <person name="Otillar R.P."/>
            <person name="Strauss J."/>
            <person name="Dupont C."/>
            <person name="Frickenhaus S."/>
            <person name="Maumus F."/>
            <person name="Mcmullan M."/>
            <person name="Sanges R."/>
            <person name="Schmutz J."/>
            <person name="Toseland A."/>
            <person name="Valas R."/>
            <person name="Veluchamy A."/>
            <person name="Ward B.J."/>
            <person name="Allen A."/>
            <person name="Barry K."/>
            <person name="Falciatore A."/>
            <person name="Ferrante M."/>
            <person name="Fortunato A.E."/>
            <person name="Gloeckner G."/>
            <person name="Gruber A."/>
            <person name="Hipkin R."/>
            <person name="Janech M."/>
            <person name="Kroth P."/>
            <person name="Leese F."/>
            <person name="Lindquist E."/>
            <person name="Lyon B.R."/>
            <person name="Martin J."/>
            <person name="Mayer C."/>
            <person name="Parker M."/>
            <person name="Quesneville H."/>
            <person name="Raymond J."/>
            <person name="Uhlig C."/>
            <person name="Valentin K.U."/>
            <person name="Worden A.Z."/>
            <person name="Armbrust E.V."/>
            <person name="Bowler C."/>
            <person name="Green B."/>
            <person name="Moulton V."/>
            <person name="Van Oosterhout C."/>
            <person name="Grigoriev I."/>
        </authorList>
    </citation>
    <scope>NUCLEOTIDE SEQUENCE [LARGE SCALE GENOMIC DNA]</scope>
    <source>
        <strain evidence="5 6">CCMP1102</strain>
    </source>
</reference>
<feature type="transmembrane region" description="Helical" evidence="3">
    <location>
        <begin position="523"/>
        <end position="543"/>
    </location>
</feature>
<feature type="transmembrane region" description="Helical" evidence="3">
    <location>
        <begin position="251"/>
        <end position="275"/>
    </location>
</feature>